<dbReference type="EMBL" id="JAEEGA010000010">
    <property type="protein sequence ID" value="MBP1042392.1"/>
    <property type="molecule type" value="Genomic_DNA"/>
</dbReference>
<dbReference type="PANTHER" id="PTHR43649:SF33">
    <property type="entry name" value="POLYGALACTURONAN_RHAMNOGALACTURONAN-BINDING PROTEIN YTCQ"/>
    <property type="match status" value="1"/>
</dbReference>
<dbReference type="Gene3D" id="3.40.190.10">
    <property type="entry name" value="Periplasmic binding protein-like II"/>
    <property type="match status" value="1"/>
</dbReference>
<dbReference type="PANTHER" id="PTHR43649">
    <property type="entry name" value="ARABINOSE-BINDING PROTEIN-RELATED"/>
    <property type="match status" value="1"/>
</dbReference>
<reference evidence="7" key="1">
    <citation type="submission" date="2020-12" db="EMBL/GenBank/DDBJ databases">
        <title>Vagococcus allomyrinae sp. nov. and Enterococcus lavae sp. nov., isolated from the larvae of Allomyrina dichotoma.</title>
        <authorList>
            <person name="Lee S.D."/>
        </authorList>
    </citation>
    <scope>NUCLEOTIDE SEQUENCE</scope>
    <source>
        <strain evidence="7">BWB3-3</strain>
    </source>
</reference>
<name>A0A940PD57_9ENTE</name>
<keyword evidence="3" id="KW-0472">Membrane</keyword>
<dbReference type="InterPro" id="IPR050490">
    <property type="entry name" value="Bact_solute-bd_prot1"/>
</dbReference>
<dbReference type="InterPro" id="IPR006059">
    <property type="entry name" value="SBP"/>
</dbReference>
<proteinExistence type="predicted"/>
<organism evidence="7 8">
    <name type="scientific">Vagococcus allomyrinae</name>
    <dbReference type="NCBI Taxonomy" id="2794353"/>
    <lineage>
        <taxon>Bacteria</taxon>
        <taxon>Bacillati</taxon>
        <taxon>Bacillota</taxon>
        <taxon>Bacilli</taxon>
        <taxon>Lactobacillales</taxon>
        <taxon>Enterococcaceae</taxon>
        <taxon>Vagococcus</taxon>
    </lineage>
</organism>
<evidence type="ECO:0000256" key="3">
    <source>
        <dbReference type="ARBA" id="ARBA00023136"/>
    </source>
</evidence>
<dbReference type="SUPFAM" id="SSF53850">
    <property type="entry name" value="Periplasmic binding protein-like II"/>
    <property type="match status" value="1"/>
</dbReference>
<keyword evidence="5" id="KW-0449">Lipoprotein</keyword>
<sequence length="429" mass="48468">MKKRMTLLVMVMLATMLVACGKNQGDGGGETKKELVVWTFTDEIETMVKDYYQVEHPDLNYEIKFVVTPSDQFQTKLDPIIGTDKAPDVVALESSFVKKYVESGLLADLDALKLDQASKDTYEYIKEVGTSADGTLRALSWQATPGAFFYRASLAKEFLKVDSPAEFQALVTDFDQFYETAKLLKEQSKGKVYMISSVSDLLYPFEVLRKTGWVKDDQLYMDQQMIDLMELGKKLVSEKLTLDTEYRSEAWYAGMASDTIMGYPLPTWGLHYWLQPNSEAESGESTFGDWQMVQGPAAYFSGGTWVGISQQSTMKAEAAELIKFITTDATFLEAYTREVGDVVSNRQVVDKVKGEFENDFLGGQNHYEEFAKMIETISAETITEYDRTIDTLYQDEALIPYSKDEVDKETAIANFKAAVQNSYPDIKMK</sequence>
<keyword evidence="2 6" id="KW-0732">Signal</keyword>
<keyword evidence="4" id="KW-0564">Palmitate</keyword>
<evidence type="ECO:0000256" key="6">
    <source>
        <dbReference type="SAM" id="SignalP"/>
    </source>
</evidence>
<evidence type="ECO:0000313" key="8">
    <source>
        <dbReference type="Proteomes" id="UP000674938"/>
    </source>
</evidence>
<comment type="caution">
    <text evidence="7">The sequence shown here is derived from an EMBL/GenBank/DDBJ whole genome shotgun (WGS) entry which is preliminary data.</text>
</comment>
<evidence type="ECO:0000313" key="7">
    <source>
        <dbReference type="EMBL" id="MBP1042392.1"/>
    </source>
</evidence>
<dbReference type="PROSITE" id="PS51257">
    <property type="entry name" value="PROKAR_LIPOPROTEIN"/>
    <property type="match status" value="1"/>
</dbReference>
<gene>
    <name evidence="7" type="ORF">I6N95_15335</name>
</gene>
<protein>
    <submittedName>
        <fullName evidence="7">Carbohydrate ABC transporter substrate-binding protein</fullName>
    </submittedName>
</protein>
<dbReference type="Pfam" id="PF13416">
    <property type="entry name" value="SBP_bac_8"/>
    <property type="match status" value="1"/>
</dbReference>
<dbReference type="Proteomes" id="UP000674938">
    <property type="component" value="Unassembled WGS sequence"/>
</dbReference>
<evidence type="ECO:0000256" key="5">
    <source>
        <dbReference type="ARBA" id="ARBA00023288"/>
    </source>
</evidence>
<dbReference type="RefSeq" id="WP_209529536.1">
    <property type="nucleotide sequence ID" value="NZ_JAEEGA010000010.1"/>
</dbReference>
<evidence type="ECO:0000256" key="2">
    <source>
        <dbReference type="ARBA" id="ARBA00022729"/>
    </source>
</evidence>
<accession>A0A940PD57</accession>
<evidence type="ECO:0000256" key="4">
    <source>
        <dbReference type="ARBA" id="ARBA00023139"/>
    </source>
</evidence>
<keyword evidence="1" id="KW-1003">Cell membrane</keyword>
<evidence type="ECO:0000256" key="1">
    <source>
        <dbReference type="ARBA" id="ARBA00022475"/>
    </source>
</evidence>
<keyword evidence="8" id="KW-1185">Reference proteome</keyword>
<dbReference type="AlphaFoldDB" id="A0A940PD57"/>
<feature type="chain" id="PRO_5039416084" evidence="6">
    <location>
        <begin position="22"/>
        <end position="429"/>
    </location>
</feature>
<feature type="signal peptide" evidence="6">
    <location>
        <begin position="1"/>
        <end position="21"/>
    </location>
</feature>